<proteinExistence type="predicted"/>
<reference evidence="1 2" key="1">
    <citation type="submission" date="2018-11" db="EMBL/GenBank/DDBJ databases">
        <authorList>
            <person name="Ye M.-Q."/>
            <person name="Du Z.-J."/>
        </authorList>
    </citation>
    <scope>NUCLEOTIDE SEQUENCE [LARGE SCALE GENOMIC DNA]</scope>
    <source>
        <strain evidence="1 2">U0105</strain>
    </source>
</reference>
<dbReference type="NCBIfam" id="NF047637">
    <property type="entry name" value="lipo_CC0125"/>
    <property type="match status" value="1"/>
</dbReference>
<evidence type="ECO:0008006" key="3">
    <source>
        <dbReference type="Google" id="ProtNLM"/>
    </source>
</evidence>
<sequence>MYKLTIISLAVFLTGCATSYGERSFWNDGGFSETEIQPNVFNVRFLGNEFTSKERASDFAMLRASELCLSRNLNYMEVGNVATETIKTAHVPGSSTTTASAQGFGNSAFGTSTTTYTPGTDLYSPESGLTVKCVPKNSEGSWDASFLSRSLKTKYQMNGQ</sequence>
<dbReference type="PROSITE" id="PS51257">
    <property type="entry name" value="PROKAR_LIPOPROTEIN"/>
    <property type="match status" value="1"/>
</dbReference>
<keyword evidence="2" id="KW-1185">Reference proteome</keyword>
<dbReference type="Proteomes" id="UP000275281">
    <property type="component" value="Unassembled WGS sequence"/>
</dbReference>
<dbReference type="RefSeq" id="WP_124026235.1">
    <property type="nucleotide sequence ID" value="NZ_JBHRSN010000005.1"/>
</dbReference>
<evidence type="ECO:0000313" key="1">
    <source>
        <dbReference type="EMBL" id="RPJ68233.1"/>
    </source>
</evidence>
<accession>A0A3N5Y4V9</accession>
<dbReference type="OrthoDB" id="7172943at2"/>
<organism evidence="1 2">
    <name type="scientific">Alteromonas sediminis</name>
    <dbReference type="NCBI Taxonomy" id="2259342"/>
    <lineage>
        <taxon>Bacteria</taxon>
        <taxon>Pseudomonadati</taxon>
        <taxon>Pseudomonadota</taxon>
        <taxon>Gammaproteobacteria</taxon>
        <taxon>Alteromonadales</taxon>
        <taxon>Alteromonadaceae</taxon>
        <taxon>Alteromonas/Salinimonas group</taxon>
        <taxon>Alteromonas</taxon>
    </lineage>
</organism>
<comment type="caution">
    <text evidence="1">The sequence shown here is derived from an EMBL/GenBank/DDBJ whole genome shotgun (WGS) entry which is preliminary data.</text>
</comment>
<dbReference type="EMBL" id="RPOK01000001">
    <property type="protein sequence ID" value="RPJ68233.1"/>
    <property type="molecule type" value="Genomic_DNA"/>
</dbReference>
<protein>
    <recommendedName>
        <fullName evidence="3">Lipoprotein</fullName>
    </recommendedName>
</protein>
<dbReference type="AlphaFoldDB" id="A0A3N5Y4V9"/>
<evidence type="ECO:0000313" key="2">
    <source>
        <dbReference type="Proteomes" id="UP000275281"/>
    </source>
</evidence>
<name>A0A3N5Y4V9_9ALTE</name>
<gene>
    <name evidence="1" type="ORF">DRW07_02155</name>
</gene>